<dbReference type="AlphaFoldDB" id="A0AAV6VHV5"/>
<reference evidence="1 2" key="1">
    <citation type="journal article" date="2022" name="Nat. Ecol. Evol.">
        <title>A masculinizing supergene underlies an exaggerated male reproductive morph in a spider.</title>
        <authorList>
            <person name="Hendrickx F."/>
            <person name="De Corte Z."/>
            <person name="Sonet G."/>
            <person name="Van Belleghem S.M."/>
            <person name="Kostlbacher S."/>
            <person name="Vangestel C."/>
        </authorList>
    </citation>
    <scope>NUCLEOTIDE SEQUENCE [LARGE SCALE GENOMIC DNA]</scope>
    <source>
        <strain evidence="1">W744_W776</strain>
    </source>
</reference>
<protein>
    <submittedName>
        <fullName evidence="1">Uncharacterized protein</fullName>
    </submittedName>
</protein>
<sequence>MFQAFECIGCSFDSKIFNKYKKCHGLLPTRILISGQNCIKKITKTSNIIEQWMDICSDRNKFLEVFLCTNGPRGSPKNNPFLK</sequence>
<dbReference type="EMBL" id="JAFNEN010000080">
    <property type="protein sequence ID" value="KAG8195726.1"/>
    <property type="molecule type" value="Genomic_DNA"/>
</dbReference>
<dbReference type="Proteomes" id="UP000827092">
    <property type="component" value="Unassembled WGS sequence"/>
</dbReference>
<keyword evidence="2" id="KW-1185">Reference proteome</keyword>
<evidence type="ECO:0000313" key="1">
    <source>
        <dbReference type="EMBL" id="KAG8195726.1"/>
    </source>
</evidence>
<evidence type="ECO:0000313" key="2">
    <source>
        <dbReference type="Proteomes" id="UP000827092"/>
    </source>
</evidence>
<proteinExistence type="predicted"/>
<accession>A0AAV6VHV5</accession>
<comment type="caution">
    <text evidence="1">The sequence shown here is derived from an EMBL/GenBank/DDBJ whole genome shotgun (WGS) entry which is preliminary data.</text>
</comment>
<organism evidence="1 2">
    <name type="scientific">Oedothorax gibbosus</name>
    <dbReference type="NCBI Taxonomy" id="931172"/>
    <lineage>
        <taxon>Eukaryota</taxon>
        <taxon>Metazoa</taxon>
        <taxon>Ecdysozoa</taxon>
        <taxon>Arthropoda</taxon>
        <taxon>Chelicerata</taxon>
        <taxon>Arachnida</taxon>
        <taxon>Araneae</taxon>
        <taxon>Araneomorphae</taxon>
        <taxon>Entelegynae</taxon>
        <taxon>Araneoidea</taxon>
        <taxon>Linyphiidae</taxon>
        <taxon>Erigoninae</taxon>
        <taxon>Oedothorax</taxon>
    </lineage>
</organism>
<gene>
    <name evidence="1" type="ORF">JTE90_002987</name>
</gene>
<name>A0AAV6VHV5_9ARAC</name>